<keyword evidence="2" id="KW-1185">Reference proteome</keyword>
<proteinExistence type="predicted"/>
<dbReference type="AlphaFoldDB" id="A0A376GXE4"/>
<dbReference type="OrthoDB" id="2197514at2"/>
<reference evidence="1 2" key="1">
    <citation type="submission" date="2018-06" db="EMBL/GenBank/DDBJ databases">
        <authorList>
            <consortium name="Pathogen Informatics"/>
            <person name="Doyle S."/>
        </authorList>
    </citation>
    <scope>NUCLEOTIDE SEQUENCE [LARGE SCALE GENOMIC DNA]</scope>
    <source>
        <strain evidence="1 2">NCTC12360</strain>
    </source>
</reference>
<evidence type="ECO:0000313" key="2">
    <source>
        <dbReference type="Proteomes" id="UP000254807"/>
    </source>
</evidence>
<name>A0A376GXE4_ENTGA</name>
<dbReference type="EMBL" id="UFYW01000001">
    <property type="protein sequence ID" value="STD82070.1"/>
    <property type="molecule type" value="Genomic_DNA"/>
</dbReference>
<sequence length="114" mass="14056">MWRLLFMVVCGMALFYVYRVYLYPRMERWTSWYRDPLKQRKGLKRYRYELLVEFSDGRQAQYYFFANYPKYNTSELLIQLFKNNPYVGLEENGREFFYRSDNISAASMNKTRIA</sequence>
<organism evidence="1 2">
    <name type="scientific">Enterococcus gallinarum</name>
    <dbReference type="NCBI Taxonomy" id="1353"/>
    <lineage>
        <taxon>Bacteria</taxon>
        <taxon>Bacillati</taxon>
        <taxon>Bacillota</taxon>
        <taxon>Bacilli</taxon>
        <taxon>Lactobacillales</taxon>
        <taxon>Enterococcaceae</taxon>
        <taxon>Enterococcus</taxon>
    </lineage>
</organism>
<dbReference type="RefSeq" id="WP_060815607.1">
    <property type="nucleotide sequence ID" value="NZ_JBHULA010000083.1"/>
</dbReference>
<gene>
    <name evidence="1" type="ORF">NCTC12360_00489</name>
</gene>
<evidence type="ECO:0000313" key="1">
    <source>
        <dbReference type="EMBL" id="STD82070.1"/>
    </source>
</evidence>
<dbReference type="Proteomes" id="UP000254807">
    <property type="component" value="Unassembled WGS sequence"/>
</dbReference>
<accession>A0A376GXE4</accession>
<protein>
    <submittedName>
        <fullName evidence="1">Uncharacterized protein</fullName>
    </submittedName>
</protein>